<keyword evidence="3" id="KW-1185">Reference proteome</keyword>
<reference evidence="2 3" key="1">
    <citation type="submission" date="2023-01" db="EMBL/GenBank/DDBJ databases">
        <title>Analysis of 21 Apiospora genomes using comparative genomics revels a genus with tremendous synthesis potential of carbohydrate active enzymes and secondary metabolites.</title>
        <authorList>
            <person name="Sorensen T."/>
        </authorList>
    </citation>
    <scope>NUCLEOTIDE SEQUENCE [LARGE SCALE GENOMIC DNA]</scope>
    <source>
        <strain evidence="2 3">CBS 83171</strain>
    </source>
</reference>
<protein>
    <submittedName>
        <fullName evidence="2">Uncharacterized protein</fullName>
    </submittedName>
</protein>
<feature type="compositionally biased region" description="Basic and acidic residues" evidence="1">
    <location>
        <begin position="1"/>
        <end position="11"/>
    </location>
</feature>
<proteinExistence type="predicted"/>
<accession>A0ABR1VB48</accession>
<dbReference type="Proteomes" id="UP001446871">
    <property type="component" value="Unassembled WGS sequence"/>
</dbReference>
<sequence>MAEEHVEDHPHALNHTAVEDPVGDRVTKGLLSFYTVFNRTMHIDTRCRSARDCTEEDNIFTSIKQAGQQRRPEPVQGQVQNDGNSASMQAATASVNGVMNATKNQHLAILDLGHHESYLPGPVCMPSLSDVQDQYGPGTKKATWLECGIDVYKFEFVFNLVPDTVYNTTANVLRRFFGEHPKNACDICYSDGITLGLYQGHVQHQQPGHGAQYAAAAIRMVEEDCAKEGKPFPAYDLWKALVQNQYMDTVSAIPFELEIQLK</sequence>
<feature type="region of interest" description="Disordered" evidence="1">
    <location>
        <begin position="1"/>
        <end position="20"/>
    </location>
</feature>
<name>A0ABR1VB48_9PEZI</name>
<comment type="caution">
    <text evidence="2">The sequence shown here is derived from an EMBL/GenBank/DDBJ whole genome shotgun (WGS) entry which is preliminary data.</text>
</comment>
<gene>
    <name evidence="2" type="ORF">PG996_007543</name>
</gene>
<evidence type="ECO:0000313" key="3">
    <source>
        <dbReference type="Proteomes" id="UP001446871"/>
    </source>
</evidence>
<evidence type="ECO:0000256" key="1">
    <source>
        <dbReference type="SAM" id="MobiDB-lite"/>
    </source>
</evidence>
<evidence type="ECO:0000313" key="2">
    <source>
        <dbReference type="EMBL" id="KAK8068431.1"/>
    </source>
</evidence>
<feature type="region of interest" description="Disordered" evidence="1">
    <location>
        <begin position="63"/>
        <end position="82"/>
    </location>
</feature>
<dbReference type="EMBL" id="JAQQWM010000004">
    <property type="protein sequence ID" value="KAK8068431.1"/>
    <property type="molecule type" value="Genomic_DNA"/>
</dbReference>
<organism evidence="2 3">
    <name type="scientific">Apiospora saccharicola</name>
    <dbReference type="NCBI Taxonomy" id="335842"/>
    <lineage>
        <taxon>Eukaryota</taxon>
        <taxon>Fungi</taxon>
        <taxon>Dikarya</taxon>
        <taxon>Ascomycota</taxon>
        <taxon>Pezizomycotina</taxon>
        <taxon>Sordariomycetes</taxon>
        <taxon>Xylariomycetidae</taxon>
        <taxon>Amphisphaeriales</taxon>
        <taxon>Apiosporaceae</taxon>
        <taxon>Apiospora</taxon>
    </lineage>
</organism>